<comment type="caution">
    <text evidence="3">The sequence shown here is derived from an EMBL/GenBank/DDBJ whole genome shotgun (WGS) entry which is preliminary data.</text>
</comment>
<feature type="compositionally biased region" description="Polar residues" evidence="2">
    <location>
        <begin position="130"/>
        <end position="149"/>
    </location>
</feature>
<name>A0A6L2LYL5_TANCI</name>
<organism evidence="3">
    <name type="scientific">Tanacetum cinerariifolium</name>
    <name type="common">Dalmatian daisy</name>
    <name type="synonym">Chrysanthemum cinerariifolium</name>
    <dbReference type="NCBI Taxonomy" id="118510"/>
    <lineage>
        <taxon>Eukaryota</taxon>
        <taxon>Viridiplantae</taxon>
        <taxon>Streptophyta</taxon>
        <taxon>Embryophyta</taxon>
        <taxon>Tracheophyta</taxon>
        <taxon>Spermatophyta</taxon>
        <taxon>Magnoliopsida</taxon>
        <taxon>eudicotyledons</taxon>
        <taxon>Gunneridae</taxon>
        <taxon>Pentapetalae</taxon>
        <taxon>asterids</taxon>
        <taxon>campanulids</taxon>
        <taxon>Asterales</taxon>
        <taxon>Asteraceae</taxon>
        <taxon>Asteroideae</taxon>
        <taxon>Anthemideae</taxon>
        <taxon>Anthemidinae</taxon>
        <taxon>Tanacetum</taxon>
    </lineage>
</organism>
<dbReference type="AlphaFoldDB" id="A0A6L2LYL5"/>
<sequence>MWYQSLVRSFGQEKNKIQAQQKKKMVKTSSSLENEPCCLKSCKKNTDSLNSKITQLTDKLSDRENMLYHYKLGLSQVEGTLVEHTDREIKYCEKIRGLELEVEFKTNSLECLAKELETLKKEKEGHAPTVESSPDEAQNRNPSVTTTEASPCTILPKPFIKFVKAADCTEVKTNKVEAARKSSVRYTEMYKRTSKSPNVRGNQRNWNNLKSQQLGNNFVMKKKACFNCGDFNHLAYDYGIGVKKGRTCLTNSHKTISPRPAIHRSYRSSMIPTRPNMNAAPRPNVNSARPQTTQDLMIILI</sequence>
<evidence type="ECO:0000313" key="3">
    <source>
        <dbReference type="EMBL" id="GEU66047.1"/>
    </source>
</evidence>
<keyword evidence="1" id="KW-0175">Coiled coil</keyword>
<proteinExistence type="predicted"/>
<reference evidence="3" key="1">
    <citation type="journal article" date="2019" name="Sci. Rep.">
        <title>Draft genome of Tanacetum cinerariifolium, the natural source of mosquito coil.</title>
        <authorList>
            <person name="Yamashiro T."/>
            <person name="Shiraishi A."/>
            <person name="Satake H."/>
            <person name="Nakayama K."/>
        </authorList>
    </citation>
    <scope>NUCLEOTIDE SEQUENCE</scope>
</reference>
<evidence type="ECO:0000256" key="1">
    <source>
        <dbReference type="SAM" id="Coils"/>
    </source>
</evidence>
<dbReference type="EMBL" id="BKCJ010005314">
    <property type="protein sequence ID" value="GEU66047.1"/>
    <property type="molecule type" value="Genomic_DNA"/>
</dbReference>
<dbReference type="GO" id="GO:0016787">
    <property type="term" value="F:hydrolase activity"/>
    <property type="evidence" value="ECO:0007669"/>
    <property type="project" value="UniProtKB-KW"/>
</dbReference>
<feature type="coiled-coil region" evidence="1">
    <location>
        <begin position="95"/>
        <end position="122"/>
    </location>
</feature>
<accession>A0A6L2LYL5</accession>
<keyword evidence="3" id="KW-0378">Hydrolase</keyword>
<gene>
    <name evidence="3" type="ORF">Tci_038025</name>
</gene>
<protein>
    <submittedName>
        <fullName evidence="3">Ubiquitin hydrolase</fullName>
    </submittedName>
</protein>
<feature type="region of interest" description="Disordered" evidence="2">
    <location>
        <begin position="122"/>
        <end position="149"/>
    </location>
</feature>
<evidence type="ECO:0000256" key="2">
    <source>
        <dbReference type="SAM" id="MobiDB-lite"/>
    </source>
</evidence>